<dbReference type="GO" id="GO:0046677">
    <property type="term" value="P:response to antibiotic"/>
    <property type="evidence" value="ECO:0007669"/>
    <property type="project" value="UniProtKB-KW"/>
</dbReference>
<evidence type="ECO:0000256" key="1">
    <source>
        <dbReference type="ARBA" id="ARBA00006383"/>
    </source>
</evidence>
<comment type="catalytic activity">
    <reaction evidence="5">
        <text>a 2-deoxystreptamine antibiotic + acetyl-CoA = an N(3)-acetyl-2-deoxystreptamine antibiotic + CoA + H(+)</text>
        <dbReference type="Rhea" id="RHEA:12665"/>
        <dbReference type="ChEBI" id="CHEBI:15378"/>
        <dbReference type="ChEBI" id="CHEBI:57287"/>
        <dbReference type="ChEBI" id="CHEBI:57288"/>
        <dbReference type="ChEBI" id="CHEBI:57921"/>
        <dbReference type="ChEBI" id="CHEBI:77452"/>
        <dbReference type="EC" id="2.3.1.81"/>
    </reaction>
</comment>
<dbReference type="PANTHER" id="PTHR11104:SF0">
    <property type="entry name" value="SPBETA PROPHAGE-DERIVED AMINOGLYCOSIDE N(3')-ACETYLTRANSFERASE-LIKE PROTEIN YOKD"/>
    <property type="match status" value="1"/>
</dbReference>
<name>A0A6S7ESX2_9BURK</name>
<protein>
    <recommendedName>
        <fullName evidence="2 5">Aminoglycoside N(3)-acetyltransferase</fullName>
        <ecNumber evidence="5">2.3.1.-</ecNumber>
    </recommendedName>
</protein>
<evidence type="ECO:0000313" key="6">
    <source>
        <dbReference type="EMBL" id="CAB3922356.1"/>
    </source>
</evidence>
<dbReference type="InterPro" id="IPR003679">
    <property type="entry name" value="Amioglycoside_AcTrfase"/>
</dbReference>
<keyword evidence="3 5" id="KW-0808">Transferase</keyword>
<accession>A0A6S7ESX2</accession>
<organism evidence="6 7">
    <name type="scientific">Achromobacter dolens</name>
    <dbReference type="NCBI Taxonomy" id="1287738"/>
    <lineage>
        <taxon>Bacteria</taxon>
        <taxon>Pseudomonadati</taxon>
        <taxon>Pseudomonadota</taxon>
        <taxon>Betaproteobacteria</taxon>
        <taxon>Burkholderiales</taxon>
        <taxon>Alcaligenaceae</taxon>
        <taxon>Achromobacter</taxon>
    </lineage>
</organism>
<evidence type="ECO:0000256" key="5">
    <source>
        <dbReference type="RuleBase" id="RU365031"/>
    </source>
</evidence>
<gene>
    <name evidence="6" type="primary">yokD</name>
    <name evidence="6" type="ORF">LMG26841_05680</name>
</gene>
<dbReference type="Proteomes" id="UP000494272">
    <property type="component" value="Unassembled WGS sequence"/>
</dbReference>
<evidence type="ECO:0000256" key="4">
    <source>
        <dbReference type="ARBA" id="ARBA00023315"/>
    </source>
</evidence>
<keyword evidence="4 5" id="KW-0012">Acyltransferase</keyword>
<dbReference type="GO" id="GO:0046353">
    <property type="term" value="F:aminoglycoside 3-N-acetyltransferase activity"/>
    <property type="evidence" value="ECO:0007669"/>
    <property type="project" value="UniProtKB-EC"/>
</dbReference>
<keyword evidence="7" id="KW-1185">Reference proteome</keyword>
<dbReference type="AlphaFoldDB" id="A0A6S7ESX2"/>
<dbReference type="InterPro" id="IPR028345">
    <property type="entry name" value="Antibiotic_NAT-like"/>
</dbReference>
<evidence type="ECO:0000256" key="2">
    <source>
        <dbReference type="ARBA" id="ARBA00012882"/>
    </source>
</evidence>
<keyword evidence="5" id="KW-0046">Antibiotic resistance</keyword>
<reference evidence="6 7" key="1">
    <citation type="submission" date="2020-04" db="EMBL/GenBank/DDBJ databases">
        <authorList>
            <person name="De Canck E."/>
        </authorList>
    </citation>
    <scope>NUCLEOTIDE SEQUENCE [LARGE SCALE GENOMIC DNA]</scope>
    <source>
        <strain evidence="6 7">LMG 26841</strain>
    </source>
</reference>
<dbReference type="EC" id="2.3.1.-" evidence="5"/>
<sequence>MRAGSARGWQGYIYGLCPFHDAFRGALPTPMTEADLLARTPFPATRDSLAAQLREGGLRPGATVLVHTSLRALGWIAGGPVALIQALLDCVGSDGLVAMPAHSSDLTDPAQWQAPPVPAAWLDTLCEHMPAYDPAITPTRGMGAVAELFRTWPGAVRSLHPTCSFAAVGAGADALTANHRLDDPLGETSPLAKLLRADAEILLLGVGFDVCTMLHLAEQRAWPTRARQPEASPIIEHGRRVWKRYDQPALLDSDHFLPVGQSLIDAGLARRFALGAGHGLRVPARVAVEHAQRYWHGKPVPD</sequence>
<evidence type="ECO:0000256" key="3">
    <source>
        <dbReference type="ARBA" id="ARBA00022679"/>
    </source>
</evidence>
<proteinExistence type="inferred from homology"/>
<dbReference type="EMBL" id="CADIKW010000024">
    <property type="protein sequence ID" value="CAB3922356.1"/>
    <property type="molecule type" value="Genomic_DNA"/>
</dbReference>
<evidence type="ECO:0000313" key="7">
    <source>
        <dbReference type="Proteomes" id="UP000494272"/>
    </source>
</evidence>
<dbReference type="SUPFAM" id="SSF110710">
    <property type="entry name" value="TTHA0583/YokD-like"/>
    <property type="match status" value="1"/>
</dbReference>
<comment type="similarity">
    <text evidence="1 5">Belongs to the antibiotic N-acetyltransferase family.</text>
</comment>
<dbReference type="Pfam" id="PF02522">
    <property type="entry name" value="Antibiotic_NAT"/>
    <property type="match status" value="1"/>
</dbReference>
<dbReference type="PANTHER" id="PTHR11104">
    <property type="entry name" value="AMINOGLYCOSIDE N3-ACETYLTRANSFERASE"/>
    <property type="match status" value="1"/>
</dbReference>